<sequence length="194" mass="23287">MSRKSEIIEEALLLYAEKGYEGMTLKEIAKRVGVTAPAVYAFFKNKEDLFVHMCKGFLGTHFQIAFDHTQQLTKQTAEEKLESIVREIFVFQISKPMEIKVFLRLVLFPPDVVENDVMDEFHNLENKEMEIFEHIFRDAISNREIRNGDPKVYAESFILFMDGLFWQMQRMEEDAFWERFDRQWRNFWHNLKDQ</sequence>
<dbReference type="PANTHER" id="PTHR30055:SF226">
    <property type="entry name" value="HTH-TYPE TRANSCRIPTIONAL REGULATOR PKSA"/>
    <property type="match status" value="1"/>
</dbReference>
<dbReference type="Gene3D" id="1.10.10.60">
    <property type="entry name" value="Homeodomain-like"/>
    <property type="match status" value="1"/>
</dbReference>
<dbReference type="SUPFAM" id="SSF48498">
    <property type="entry name" value="Tetracyclin repressor-like, C-terminal domain"/>
    <property type="match status" value="1"/>
</dbReference>
<feature type="DNA-binding region" description="H-T-H motif" evidence="2">
    <location>
        <begin position="24"/>
        <end position="43"/>
    </location>
</feature>
<dbReference type="AlphaFoldDB" id="A0A1G8SDE0"/>
<dbReference type="PROSITE" id="PS50977">
    <property type="entry name" value="HTH_TETR_2"/>
    <property type="match status" value="1"/>
</dbReference>
<keyword evidence="5" id="KW-1185">Reference proteome</keyword>
<evidence type="ECO:0000259" key="3">
    <source>
        <dbReference type="PROSITE" id="PS50977"/>
    </source>
</evidence>
<dbReference type="PANTHER" id="PTHR30055">
    <property type="entry name" value="HTH-TYPE TRANSCRIPTIONAL REGULATOR RUTR"/>
    <property type="match status" value="1"/>
</dbReference>
<dbReference type="PRINTS" id="PR00455">
    <property type="entry name" value="HTHTETR"/>
</dbReference>
<dbReference type="InterPro" id="IPR050109">
    <property type="entry name" value="HTH-type_TetR-like_transc_reg"/>
</dbReference>
<gene>
    <name evidence="4" type="ORF">SAMN04490247_1394</name>
</gene>
<evidence type="ECO:0000313" key="5">
    <source>
        <dbReference type="Proteomes" id="UP000199225"/>
    </source>
</evidence>
<proteinExistence type="predicted"/>
<dbReference type="STRING" id="86666.SAMN04490247_1394"/>
<dbReference type="EMBL" id="FNEV01000003">
    <property type="protein sequence ID" value="SDJ27191.1"/>
    <property type="molecule type" value="Genomic_DNA"/>
</dbReference>
<evidence type="ECO:0000256" key="1">
    <source>
        <dbReference type="ARBA" id="ARBA00023125"/>
    </source>
</evidence>
<dbReference type="SUPFAM" id="SSF46689">
    <property type="entry name" value="Homeodomain-like"/>
    <property type="match status" value="1"/>
</dbReference>
<dbReference type="GO" id="GO:0003700">
    <property type="term" value="F:DNA-binding transcription factor activity"/>
    <property type="evidence" value="ECO:0007669"/>
    <property type="project" value="TreeGrafter"/>
</dbReference>
<accession>A0A1G8SDE0</accession>
<reference evidence="5" key="1">
    <citation type="submission" date="2016-10" db="EMBL/GenBank/DDBJ databases">
        <authorList>
            <person name="Varghese N."/>
            <person name="Submissions S."/>
        </authorList>
    </citation>
    <scope>NUCLEOTIDE SEQUENCE [LARGE SCALE GENOMIC DNA]</scope>
    <source>
        <strain evidence="5">DSM 4771</strain>
    </source>
</reference>
<dbReference type="RefSeq" id="WP_176757457.1">
    <property type="nucleotide sequence ID" value="NZ_FNEV01000003.1"/>
</dbReference>
<dbReference type="GO" id="GO:0000976">
    <property type="term" value="F:transcription cis-regulatory region binding"/>
    <property type="evidence" value="ECO:0007669"/>
    <property type="project" value="TreeGrafter"/>
</dbReference>
<protein>
    <submittedName>
        <fullName evidence="4">DNA-binding transcriptional regulator, AcrR family</fullName>
    </submittedName>
</protein>
<dbReference type="Pfam" id="PF00440">
    <property type="entry name" value="TetR_N"/>
    <property type="match status" value="1"/>
</dbReference>
<evidence type="ECO:0000256" key="2">
    <source>
        <dbReference type="PROSITE-ProRule" id="PRU00335"/>
    </source>
</evidence>
<dbReference type="PROSITE" id="PS01081">
    <property type="entry name" value="HTH_TETR_1"/>
    <property type="match status" value="1"/>
</dbReference>
<evidence type="ECO:0000313" key="4">
    <source>
        <dbReference type="EMBL" id="SDJ27191.1"/>
    </source>
</evidence>
<feature type="domain" description="HTH tetR-type" evidence="3">
    <location>
        <begin position="1"/>
        <end position="61"/>
    </location>
</feature>
<dbReference type="InterPro" id="IPR009057">
    <property type="entry name" value="Homeodomain-like_sf"/>
</dbReference>
<dbReference type="InterPro" id="IPR036271">
    <property type="entry name" value="Tet_transcr_reg_TetR-rel_C_sf"/>
</dbReference>
<dbReference type="Gene3D" id="1.10.357.10">
    <property type="entry name" value="Tetracycline Repressor, domain 2"/>
    <property type="match status" value="1"/>
</dbReference>
<organism evidence="4 5">
    <name type="scientific">Salimicrobium halophilum</name>
    <dbReference type="NCBI Taxonomy" id="86666"/>
    <lineage>
        <taxon>Bacteria</taxon>
        <taxon>Bacillati</taxon>
        <taxon>Bacillota</taxon>
        <taxon>Bacilli</taxon>
        <taxon>Bacillales</taxon>
        <taxon>Bacillaceae</taxon>
        <taxon>Salimicrobium</taxon>
    </lineage>
</organism>
<dbReference type="InterPro" id="IPR023772">
    <property type="entry name" value="DNA-bd_HTH_TetR-type_CS"/>
</dbReference>
<name>A0A1G8SDE0_9BACI</name>
<dbReference type="Proteomes" id="UP000199225">
    <property type="component" value="Unassembled WGS sequence"/>
</dbReference>
<keyword evidence="1 2" id="KW-0238">DNA-binding</keyword>
<dbReference type="InterPro" id="IPR001647">
    <property type="entry name" value="HTH_TetR"/>
</dbReference>